<dbReference type="PROSITE" id="PS00301">
    <property type="entry name" value="G_TR_1"/>
    <property type="match status" value="1"/>
</dbReference>
<proteinExistence type="predicted"/>
<dbReference type="GO" id="GO:0003924">
    <property type="term" value="F:GTPase activity"/>
    <property type="evidence" value="ECO:0007669"/>
    <property type="project" value="InterPro"/>
</dbReference>
<feature type="domain" description="Tr-type G" evidence="4">
    <location>
        <begin position="1"/>
        <end position="236"/>
    </location>
</feature>
<dbReference type="Pfam" id="PF00009">
    <property type="entry name" value="GTP_EFTU"/>
    <property type="match status" value="1"/>
</dbReference>
<name>A0A940PD54_9ENTE</name>
<dbReference type="GO" id="GO:0005525">
    <property type="term" value="F:GTP binding"/>
    <property type="evidence" value="ECO:0007669"/>
    <property type="project" value="UniProtKB-KW"/>
</dbReference>
<dbReference type="InterPro" id="IPR027417">
    <property type="entry name" value="P-loop_NTPase"/>
</dbReference>
<evidence type="ECO:0000313" key="6">
    <source>
        <dbReference type="Proteomes" id="UP000674938"/>
    </source>
</evidence>
<dbReference type="InterPro" id="IPR014721">
    <property type="entry name" value="Ribsml_uS5_D2-typ_fold_subgr"/>
</dbReference>
<dbReference type="NCBIfam" id="TIGR00231">
    <property type="entry name" value="small_GTP"/>
    <property type="match status" value="1"/>
</dbReference>
<dbReference type="SUPFAM" id="SSF54211">
    <property type="entry name" value="Ribosomal protein S5 domain 2-like"/>
    <property type="match status" value="1"/>
</dbReference>
<dbReference type="SUPFAM" id="SSF54980">
    <property type="entry name" value="EF-G C-terminal domain-like"/>
    <property type="match status" value="2"/>
</dbReference>
<dbReference type="Gene3D" id="3.40.50.300">
    <property type="entry name" value="P-loop containing nucleotide triphosphate hydrolases"/>
    <property type="match status" value="1"/>
</dbReference>
<protein>
    <submittedName>
        <fullName evidence="5">GTP-binding protein</fullName>
    </submittedName>
</protein>
<dbReference type="GO" id="GO:0006412">
    <property type="term" value="P:translation"/>
    <property type="evidence" value="ECO:0007669"/>
    <property type="project" value="UniProtKB-KW"/>
</dbReference>
<dbReference type="EMBL" id="JAEEGA010000007">
    <property type="protein sequence ID" value="MBP1041763.1"/>
    <property type="molecule type" value="Genomic_DNA"/>
</dbReference>
<dbReference type="SUPFAM" id="SSF50447">
    <property type="entry name" value="Translation proteins"/>
    <property type="match status" value="1"/>
</dbReference>
<dbReference type="Gene3D" id="3.30.70.240">
    <property type="match status" value="1"/>
</dbReference>
<keyword evidence="2" id="KW-0648">Protein biosynthesis</keyword>
<accession>A0A940PD54</accession>
<organism evidence="5 6">
    <name type="scientific">Vagococcus allomyrinae</name>
    <dbReference type="NCBI Taxonomy" id="2794353"/>
    <lineage>
        <taxon>Bacteria</taxon>
        <taxon>Bacillati</taxon>
        <taxon>Bacillota</taxon>
        <taxon>Bacilli</taxon>
        <taxon>Lactobacillales</taxon>
        <taxon>Enterococcaceae</taxon>
        <taxon>Vagococcus</taxon>
    </lineage>
</organism>
<gene>
    <name evidence="5" type="ORF">I6N95_12160</name>
</gene>
<evidence type="ECO:0000256" key="3">
    <source>
        <dbReference type="ARBA" id="ARBA00023134"/>
    </source>
</evidence>
<evidence type="ECO:0000256" key="1">
    <source>
        <dbReference type="ARBA" id="ARBA00022741"/>
    </source>
</evidence>
<dbReference type="Gene3D" id="3.30.70.870">
    <property type="entry name" value="Elongation Factor G (Translational Gtpase), domain 3"/>
    <property type="match status" value="1"/>
</dbReference>
<keyword evidence="6" id="KW-1185">Reference proteome</keyword>
<sequence>MKRLNIGILAHVDAGKTTLVERILFETNVIRQMGKIESGNTVMDSLSLEKHRGISIKNSYTTFSFEGHQINLIDTPGHYDFVDEVEYVLDVLDAVILVVSAIDGVQSQTKKFWRKLQAYGLPVIIWVNKTDFRHYDQVATYHDLTKLLSADLIQLVYKNDQLFFQEDDCYSLIEGNDELEERFLETGLSTADLRSHFSSQFNQGRKYPVIYGSAKEGHNIDQLLKTIQLVSPKKAMNELAGFVYKVAYDNKLGKGCYIRLFGGQIAVRDIIKFKMGTNEHKISQLKQLVDGKIVDVGRAVAGELVIAYGLLDGQVGDVLGNYEPLGLPKTPALFLITIEGKSGQLKELQQAVVILSEEYPALSFEWFGDSAEVQLAVMGEMQAEIIYHELTERFDLSVNVGEPKIIYRETPSQEAVGYEAYTMPKPSWAKVKLLVEAAPRGSGYEFVNKANNDTLLPRYHGQIEASLVESLKIGRLGWQVTDLKITLLEGESHREHTHPLDFALATPIALQDGLAKAEMQLLEPTVLLKITTTGEHLSKVVANIMQMEGVICREEYQGNQGYLEAVVPLATSLNYGQLFFKQTEGAGILEQEFYGYQECPISRYQYLERRGVDPLNREKWILHRRGAIS</sequence>
<dbReference type="PROSITE" id="PS51722">
    <property type="entry name" value="G_TR_2"/>
    <property type="match status" value="1"/>
</dbReference>
<dbReference type="RefSeq" id="WP_209528227.1">
    <property type="nucleotide sequence ID" value="NZ_JAEEGA010000007.1"/>
</dbReference>
<evidence type="ECO:0000313" key="5">
    <source>
        <dbReference type="EMBL" id="MBP1041763.1"/>
    </source>
</evidence>
<dbReference type="Pfam" id="PF00679">
    <property type="entry name" value="EFG_C"/>
    <property type="match status" value="1"/>
</dbReference>
<dbReference type="InterPro" id="IPR020568">
    <property type="entry name" value="Ribosomal_Su5_D2-typ_SF"/>
</dbReference>
<dbReference type="InterPro" id="IPR000640">
    <property type="entry name" value="EFG_V-like"/>
</dbReference>
<dbReference type="SMART" id="SM00838">
    <property type="entry name" value="EFG_C"/>
    <property type="match status" value="1"/>
</dbReference>
<dbReference type="AlphaFoldDB" id="A0A940PD54"/>
<dbReference type="GO" id="GO:0032790">
    <property type="term" value="P:ribosome disassembly"/>
    <property type="evidence" value="ECO:0007669"/>
    <property type="project" value="TreeGrafter"/>
</dbReference>
<dbReference type="SMART" id="SM00889">
    <property type="entry name" value="EFG_IV"/>
    <property type="match status" value="1"/>
</dbReference>
<dbReference type="InterPro" id="IPR009000">
    <property type="entry name" value="Transl_B-barrel_sf"/>
</dbReference>
<keyword evidence="3" id="KW-0342">GTP-binding</keyword>
<dbReference type="Gene3D" id="2.40.30.10">
    <property type="entry name" value="Translation factors"/>
    <property type="match status" value="1"/>
</dbReference>
<dbReference type="InterPro" id="IPR005225">
    <property type="entry name" value="Small_GTP-bd"/>
</dbReference>
<dbReference type="CDD" id="cd01514">
    <property type="entry name" value="Elongation_Factor_C"/>
    <property type="match status" value="1"/>
</dbReference>
<dbReference type="PANTHER" id="PTHR43261">
    <property type="entry name" value="TRANSLATION ELONGATION FACTOR G-RELATED"/>
    <property type="match status" value="1"/>
</dbReference>
<dbReference type="Pfam" id="PF03764">
    <property type="entry name" value="EFG_IV"/>
    <property type="match status" value="1"/>
</dbReference>
<dbReference type="InterPro" id="IPR035647">
    <property type="entry name" value="EFG_III/V"/>
</dbReference>
<dbReference type="InterPro" id="IPR005517">
    <property type="entry name" value="Transl_elong_EFG/EF2_IV"/>
</dbReference>
<dbReference type="PRINTS" id="PR01037">
    <property type="entry name" value="TCRTETOQM"/>
</dbReference>
<dbReference type="PANTHER" id="PTHR43261:SF1">
    <property type="entry name" value="RIBOSOME-RELEASING FACTOR 2, MITOCHONDRIAL"/>
    <property type="match status" value="1"/>
</dbReference>
<dbReference type="SUPFAM" id="SSF52540">
    <property type="entry name" value="P-loop containing nucleoside triphosphate hydrolases"/>
    <property type="match status" value="1"/>
</dbReference>
<comment type="caution">
    <text evidence="5">The sequence shown here is derived from an EMBL/GenBank/DDBJ whole genome shotgun (WGS) entry which is preliminary data.</text>
</comment>
<evidence type="ECO:0000259" key="4">
    <source>
        <dbReference type="PROSITE" id="PS51722"/>
    </source>
</evidence>
<dbReference type="PRINTS" id="PR00315">
    <property type="entry name" value="ELONGATNFCT"/>
</dbReference>
<dbReference type="Proteomes" id="UP000674938">
    <property type="component" value="Unassembled WGS sequence"/>
</dbReference>
<dbReference type="InterPro" id="IPR031157">
    <property type="entry name" value="G_TR_CS"/>
</dbReference>
<reference evidence="5" key="1">
    <citation type="submission" date="2020-12" db="EMBL/GenBank/DDBJ databases">
        <title>Vagococcus allomyrinae sp. nov. and Enterococcus lavae sp. nov., isolated from the larvae of Allomyrina dichotoma.</title>
        <authorList>
            <person name="Lee S.D."/>
        </authorList>
    </citation>
    <scope>NUCLEOTIDE SEQUENCE</scope>
    <source>
        <strain evidence="5">BWB3-3</strain>
    </source>
</reference>
<keyword evidence="1" id="KW-0547">Nucleotide-binding</keyword>
<dbReference type="InterPro" id="IPR000795">
    <property type="entry name" value="T_Tr_GTP-bd_dom"/>
</dbReference>
<dbReference type="Gene3D" id="3.30.230.10">
    <property type="match status" value="1"/>
</dbReference>
<evidence type="ECO:0000256" key="2">
    <source>
        <dbReference type="ARBA" id="ARBA00022917"/>
    </source>
</evidence>